<evidence type="ECO:0000256" key="1">
    <source>
        <dbReference type="SAM" id="MobiDB-lite"/>
    </source>
</evidence>
<organism evidence="2 3">
    <name type="scientific">Pleodorina starrii</name>
    <dbReference type="NCBI Taxonomy" id="330485"/>
    <lineage>
        <taxon>Eukaryota</taxon>
        <taxon>Viridiplantae</taxon>
        <taxon>Chlorophyta</taxon>
        <taxon>core chlorophytes</taxon>
        <taxon>Chlorophyceae</taxon>
        <taxon>CS clade</taxon>
        <taxon>Chlamydomonadales</taxon>
        <taxon>Volvocaceae</taxon>
        <taxon>Pleodorina</taxon>
    </lineage>
</organism>
<keyword evidence="3" id="KW-1185">Reference proteome</keyword>
<protein>
    <submittedName>
        <fullName evidence="2">Uncharacterized protein</fullName>
    </submittedName>
</protein>
<evidence type="ECO:0000313" key="2">
    <source>
        <dbReference type="EMBL" id="GLC48969.1"/>
    </source>
</evidence>
<feature type="region of interest" description="Disordered" evidence="1">
    <location>
        <begin position="986"/>
        <end position="1094"/>
    </location>
</feature>
<feature type="compositionally biased region" description="Basic residues" evidence="1">
    <location>
        <begin position="885"/>
        <end position="910"/>
    </location>
</feature>
<feature type="compositionally biased region" description="Basic and acidic residues" evidence="1">
    <location>
        <begin position="1000"/>
        <end position="1013"/>
    </location>
</feature>
<accession>A0A9W6BBA2</accession>
<feature type="compositionally biased region" description="Pro residues" evidence="1">
    <location>
        <begin position="557"/>
        <end position="571"/>
    </location>
</feature>
<dbReference type="Proteomes" id="UP001165080">
    <property type="component" value="Unassembled WGS sequence"/>
</dbReference>
<feature type="compositionally biased region" description="Low complexity" evidence="1">
    <location>
        <begin position="841"/>
        <end position="851"/>
    </location>
</feature>
<feature type="compositionally biased region" description="Pro residues" evidence="1">
    <location>
        <begin position="270"/>
        <end position="311"/>
    </location>
</feature>
<feature type="compositionally biased region" description="Low complexity" evidence="1">
    <location>
        <begin position="323"/>
        <end position="333"/>
    </location>
</feature>
<feature type="compositionally biased region" description="Basic and acidic residues" evidence="1">
    <location>
        <begin position="1077"/>
        <end position="1087"/>
    </location>
</feature>
<feature type="compositionally biased region" description="Pro residues" evidence="1">
    <location>
        <begin position="442"/>
        <end position="456"/>
    </location>
</feature>
<dbReference type="AlphaFoldDB" id="A0A9W6BBA2"/>
<evidence type="ECO:0000313" key="3">
    <source>
        <dbReference type="Proteomes" id="UP001165080"/>
    </source>
</evidence>
<feature type="compositionally biased region" description="Pro residues" evidence="1">
    <location>
        <begin position="989"/>
        <end position="999"/>
    </location>
</feature>
<feature type="region of interest" description="Disordered" evidence="1">
    <location>
        <begin position="367"/>
        <end position="389"/>
    </location>
</feature>
<feature type="region of interest" description="Disordered" evidence="1">
    <location>
        <begin position="692"/>
        <end position="921"/>
    </location>
</feature>
<feature type="compositionally biased region" description="Basic and acidic residues" evidence="1">
    <location>
        <begin position="1040"/>
        <end position="1058"/>
    </location>
</feature>
<feature type="compositionally biased region" description="Gly residues" evidence="1">
    <location>
        <begin position="459"/>
        <end position="486"/>
    </location>
</feature>
<name>A0A9W6BBA2_9CHLO</name>
<feature type="region of interest" description="Disordered" evidence="1">
    <location>
        <begin position="235"/>
        <end position="335"/>
    </location>
</feature>
<proteinExistence type="predicted"/>
<comment type="caution">
    <text evidence="2">The sequence shown here is derived from an EMBL/GenBank/DDBJ whole genome shotgun (WGS) entry which is preliminary data.</text>
</comment>
<feature type="compositionally biased region" description="Gly residues" evidence="1">
    <location>
        <begin position="696"/>
        <end position="706"/>
    </location>
</feature>
<feature type="compositionally biased region" description="Basic and acidic residues" evidence="1">
    <location>
        <begin position="798"/>
        <end position="807"/>
    </location>
</feature>
<dbReference type="EMBL" id="BRXU01000002">
    <property type="protein sequence ID" value="GLC48969.1"/>
    <property type="molecule type" value="Genomic_DNA"/>
</dbReference>
<reference evidence="2 3" key="1">
    <citation type="journal article" date="2023" name="Commun. Biol.">
        <title>Reorganization of the ancestral sex-determining regions during the evolution of trioecy in Pleodorina starrii.</title>
        <authorList>
            <person name="Takahashi K."/>
            <person name="Suzuki S."/>
            <person name="Kawai-Toyooka H."/>
            <person name="Yamamoto K."/>
            <person name="Hamaji T."/>
            <person name="Ootsuki R."/>
            <person name="Yamaguchi H."/>
            <person name="Kawachi M."/>
            <person name="Higashiyama T."/>
            <person name="Nozaki H."/>
        </authorList>
    </citation>
    <scope>NUCLEOTIDE SEQUENCE [LARGE SCALE GENOMIC DNA]</scope>
    <source>
        <strain evidence="2 3">NIES-4479</strain>
    </source>
</reference>
<feature type="compositionally biased region" description="Low complexity" evidence="1">
    <location>
        <begin position="501"/>
        <end position="510"/>
    </location>
</feature>
<feature type="region of interest" description="Disordered" evidence="1">
    <location>
        <begin position="417"/>
        <end position="648"/>
    </location>
</feature>
<gene>
    <name evidence="2" type="primary">PLEST011947</name>
    <name evidence="2" type="ORF">PLESTB_000168400</name>
</gene>
<feature type="compositionally biased region" description="Low complexity" evidence="1">
    <location>
        <begin position="240"/>
        <end position="249"/>
    </location>
</feature>
<feature type="compositionally biased region" description="Low complexity" evidence="1">
    <location>
        <begin position="770"/>
        <end position="781"/>
    </location>
</feature>
<feature type="compositionally biased region" description="Basic and acidic residues" evidence="1">
    <location>
        <begin position="911"/>
        <end position="921"/>
    </location>
</feature>
<feature type="compositionally biased region" description="Basic residues" evidence="1">
    <location>
        <begin position="827"/>
        <end position="840"/>
    </location>
</feature>
<feature type="region of interest" description="Disordered" evidence="1">
    <location>
        <begin position="141"/>
        <end position="182"/>
    </location>
</feature>
<sequence length="1094" mass="117190">MLQEVSLLPSRELLESLLLTRDEFSVLAATCQHLWTMDITGASLAGLLVAVKARGTLTVRRVRGFRAGRCYAVLDGGDTCAVSELSADLPTPLEWPALEAAAAGQILGGKWDHVTHHEVIRILIANIALWRCSSELRRHGYPLPPAPPWRTQDEQPQPQQPQPQQPGVPGDASGGNPNTNTRAELRDTLHKILLMTSADLPARVHRCVRRWRRWSNIAAGDLVCGVSEWVAPPPPLSTEAAPAPRAAEVPPAPLASEQQQRQPQPLASTCPPPQPPPPCPPGSGPLPLPPRPSPPLPEGESQPHPPQPTLPPVLLKARPHPPQLGQLGQQQQLEHPRQSLPHLVTLPAGSPPPLLIALQPMESLHPSALQVSWRESQPPPPPPPQQQQLLPVFLPTLQPLPSQQLPSAFMQPVPLASQQHFTPPLPPLHHHHQQPQLQPSFEQPPPLPPPLSPPAPGDGRTGGWTGEEGSGGCLQLGGESGSGGGLGRRRGLEMPGRGGEEQLQLQLQGEAVAACSPVGKESAGEGPGSRRGKDAVDPAPGKASDPGQAREQEPSPFARPQPQQPPSPPRQSPQTPMSLPSSCGEGVHVLPPPLPSRATSTAASPLREEGERPPSPLLSPVTEMEAEEEGEVEAEHLMTPPPLPPLATRQGETVTRLLRQDGEVAPPPPLATRTSLEALAGRHSLNVAAAGVSVDGRGGGSGGGAGCKDPDSALAGSHSTTRYCASEATDSAAVGAGAQAPSLAPSTASGAQAGDRGQLQRSRCSGEGSGAAATGARAAAATGGGGTGRKRGRSTSRGGERGERAVDKVGQTAVVAGQGGEKDRRSGPRPRSRSRSRSGRRAAAGSRSRSPGLRRQRTAAKSGSKARTDAEEPQSQQQHEEERRGRRGRSNSRERRRGRSGSRERRRGRSGSRERSPARREFDLDDWASKLRHVIEVDPNINYRELIQMNFRVPDEVVRARANNFREFMNCFPDLWRVSKKSGRLIPVDAPPGPPPPPPLKRDLPSYDRDGPDGRPPPYGRSPPFYGIGPRDLGPPPRLRPYDDGPPHMLYEFDEHYRPPPSMLPLRPMDPLFPGDDWDRGGRESPSRRWCRRG</sequence>